<dbReference type="STRING" id="1324957.K933_16507"/>
<gene>
    <name evidence="2" type="ORF">K933_16507</name>
</gene>
<evidence type="ECO:0000313" key="3">
    <source>
        <dbReference type="Proteomes" id="UP000017840"/>
    </source>
</evidence>
<reference evidence="2 3" key="1">
    <citation type="journal article" date="2013" name="Genome Announc.">
        <title>Draft Genome Sequence of 'Candidatus Halobonum tyrrellensis' Strain G22, Isolated from the Hypersaline Waters of Lake Tyrrell, Australia.</title>
        <authorList>
            <person name="Ugalde J.A."/>
            <person name="Narasingarao P."/>
            <person name="Kuo S."/>
            <person name="Podell S."/>
            <person name="Allen E.E."/>
        </authorList>
    </citation>
    <scope>NUCLEOTIDE SEQUENCE [LARGE SCALE GENOMIC DNA]</scope>
    <source>
        <strain evidence="2 3">G22</strain>
    </source>
</reference>
<comment type="caution">
    <text evidence="2">The sequence shown here is derived from an EMBL/GenBank/DDBJ whole genome shotgun (WGS) entry which is preliminary data.</text>
</comment>
<protein>
    <submittedName>
        <fullName evidence="2">Uncharacterized protein</fullName>
    </submittedName>
</protein>
<evidence type="ECO:0000313" key="2">
    <source>
        <dbReference type="EMBL" id="ESP86881.1"/>
    </source>
</evidence>
<organism evidence="2 3">
    <name type="scientific">Candidatus Halobonum tyrrellensis G22</name>
    <dbReference type="NCBI Taxonomy" id="1324957"/>
    <lineage>
        <taxon>Archaea</taxon>
        <taxon>Methanobacteriati</taxon>
        <taxon>Methanobacteriota</taxon>
        <taxon>Stenosarchaea group</taxon>
        <taxon>Halobacteria</taxon>
        <taxon>Halobacteriales</taxon>
        <taxon>Haloferacaceae</taxon>
        <taxon>Candidatus Halobonum</taxon>
    </lineage>
</organism>
<evidence type="ECO:0000256" key="1">
    <source>
        <dbReference type="SAM" id="MobiDB-lite"/>
    </source>
</evidence>
<accession>V4GNC6</accession>
<dbReference type="OrthoDB" id="202667at2157"/>
<dbReference type="EMBL" id="ASGZ01000068">
    <property type="protein sequence ID" value="ESP86881.1"/>
    <property type="molecule type" value="Genomic_DNA"/>
</dbReference>
<dbReference type="RefSeq" id="WP_023395869.1">
    <property type="nucleotide sequence ID" value="NZ_ASGZ01000068.1"/>
</dbReference>
<name>V4GNC6_9EURY</name>
<keyword evidence="3" id="KW-1185">Reference proteome</keyword>
<feature type="region of interest" description="Disordered" evidence="1">
    <location>
        <begin position="1"/>
        <end position="23"/>
    </location>
</feature>
<proteinExistence type="predicted"/>
<dbReference type="AlphaFoldDB" id="V4GNC6"/>
<sequence>MNGDATVYVDGEPVDPADYGDDRHTIRFTGSGEYSSYEFSAAGEVAAVGSTLESGDSIVGSTASGGVTGTWSDVYTFTGNLTDLTVEGDATVYVDGEPVDATPAARLSPDRVAP</sequence>
<dbReference type="Proteomes" id="UP000017840">
    <property type="component" value="Unassembled WGS sequence"/>
</dbReference>
<dbReference type="eggNOG" id="arCOG10187">
    <property type="taxonomic scope" value="Archaea"/>
</dbReference>